<dbReference type="PANTHER" id="PTHR43433">
    <property type="entry name" value="HYDROLASE, ALPHA/BETA FOLD FAMILY PROTEIN"/>
    <property type="match status" value="1"/>
</dbReference>
<keyword evidence="3" id="KW-1185">Reference proteome</keyword>
<evidence type="ECO:0000313" key="2">
    <source>
        <dbReference type="EMBL" id="TWE10509.1"/>
    </source>
</evidence>
<keyword evidence="2" id="KW-0378">Hydrolase</keyword>
<organism evidence="2 3">
    <name type="scientific">Rudaeicoccus suwonensis</name>
    <dbReference type="NCBI Taxonomy" id="657409"/>
    <lineage>
        <taxon>Bacteria</taxon>
        <taxon>Bacillati</taxon>
        <taxon>Actinomycetota</taxon>
        <taxon>Actinomycetes</taxon>
        <taxon>Micrococcales</taxon>
        <taxon>Dermacoccaceae</taxon>
        <taxon>Rudaeicoccus</taxon>
    </lineage>
</organism>
<proteinExistence type="predicted"/>
<gene>
    <name evidence="2" type="ORF">BKA23_2878</name>
</gene>
<dbReference type="InterPro" id="IPR000073">
    <property type="entry name" value="AB_hydrolase_1"/>
</dbReference>
<dbReference type="PRINTS" id="PR00111">
    <property type="entry name" value="ABHYDROLASE"/>
</dbReference>
<accession>A0A561E4H2</accession>
<evidence type="ECO:0000259" key="1">
    <source>
        <dbReference type="Pfam" id="PF00561"/>
    </source>
</evidence>
<evidence type="ECO:0000313" key="3">
    <source>
        <dbReference type="Proteomes" id="UP000318297"/>
    </source>
</evidence>
<sequence>MAHAFADDGARLWFDVRPGSDDSRRPVVLVQGLALDHHGWDSSIADFADRPVIVFDHRGTGNSDDTFPQSWSTRDFARDVIAVLDAARVDRAHVYGHSMGGRIAQWLGADHPDRVVSLVLGATTVGGDGSVPRSAEASAALAARGSALTALFYPDAWIAEHPAEASSVMPSAASAEAMGHHLAAVALHDGPAPYSIGVPTLVVHGSEDQLAVPENAHLLADGIEGAELLLLPGARHAYWAANSEVHQKVSAFFAQHDGDADDS</sequence>
<dbReference type="Gene3D" id="3.40.50.1820">
    <property type="entry name" value="alpha/beta hydrolase"/>
    <property type="match status" value="1"/>
</dbReference>
<dbReference type="EMBL" id="VIVQ01000002">
    <property type="protein sequence ID" value="TWE10509.1"/>
    <property type="molecule type" value="Genomic_DNA"/>
</dbReference>
<dbReference type="SUPFAM" id="SSF53474">
    <property type="entry name" value="alpha/beta-Hydrolases"/>
    <property type="match status" value="1"/>
</dbReference>
<dbReference type="InterPro" id="IPR029058">
    <property type="entry name" value="AB_hydrolase_fold"/>
</dbReference>
<dbReference type="Pfam" id="PF00561">
    <property type="entry name" value="Abhydrolase_1"/>
    <property type="match status" value="1"/>
</dbReference>
<dbReference type="RefSeq" id="WP_170226554.1">
    <property type="nucleotide sequence ID" value="NZ_VIVQ01000002.1"/>
</dbReference>
<dbReference type="InterPro" id="IPR050471">
    <property type="entry name" value="AB_hydrolase"/>
</dbReference>
<dbReference type="PANTHER" id="PTHR43433:SF5">
    <property type="entry name" value="AB HYDROLASE-1 DOMAIN-CONTAINING PROTEIN"/>
    <property type="match status" value="1"/>
</dbReference>
<dbReference type="AlphaFoldDB" id="A0A561E4H2"/>
<feature type="domain" description="AB hydrolase-1" evidence="1">
    <location>
        <begin position="26"/>
        <end position="123"/>
    </location>
</feature>
<name>A0A561E4H2_9MICO</name>
<dbReference type="Proteomes" id="UP000318297">
    <property type="component" value="Unassembled WGS sequence"/>
</dbReference>
<protein>
    <submittedName>
        <fullName evidence="2">Alpha-beta hydrolase superfamily lysophospholipase</fullName>
    </submittedName>
</protein>
<dbReference type="GO" id="GO:0016787">
    <property type="term" value="F:hydrolase activity"/>
    <property type="evidence" value="ECO:0007669"/>
    <property type="project" value="UniProtKB-KW"/>
</dbReference>
<reference evidence="2 3" key="1">
    <citation type="submission" date="2019-06" db="EMBL/GenBank/DDBJ databases">
        <title>Sequencing the genomes of 1000 actinobacteria strains.</title>
        <authorList>
            <person name="Klenk H.-P."/>
        </authorList>
    </citation>
    <scope>NUCLEOTIDE SEQUENCE [LARGE SCALE GENOMIC DNA]</scope>
    <source>
        <strain evidence="2 3">DSM 19560</strain>
    </source>
</reference>
<comment type="caution">
    <text evidence="2">The sequence shown here is derived from an EMBL/GenBank/DDBJ whole genome shotgun (WGS) entry which is preliminary data.</text>
</comment>